<dbReference type="RefSeq" id="WP_121010284.1">
    <property type="nucleotide sequence ID" value="NZ_RBXO01000001.1"/>
</dbReference>
<accession>A0A495W8B2</accession>
<feature type="chain" id="PRO_5019856743" description="Secreted protein" evidence="1">
    <location>
        <begin position="25"/>
        <end position="65"/>
    </location>
</feature>
<keyword evidence="3" id="KW-1185">Reference proteome</keyword>
<organism evidence="2 3">
    <name type="scientific">Saccharothrix australiensis</name>
    <dbReference type="NCBI Taxonomy" id="2072"/>
    <lineage>
        <taxon>Bacteria</taxon>
        <taxon>Bacillati</taxon>
        <taxon>Actinomycetota</taxon>
        <taxon>Actinomycetes</taxon>
        <taxon>Pseudonocardiales</taxon>
        <taxon>Pseudonocardiaceae</taxon>
        <taxon>Saccharothrix</taxon>
    </lineage>
</organism>
<evidence type="ECO:0000313" key="3">
    <source>
        <dbReference type="Proteomes" id="UP000282084"/>
    </source>
</evidence>
<keyword evidence="1" id="KW-0732">Signal</keyword>
<protein>
    <recommendedName>
        <fullName evidence="4">Secreted protein</fullName>
    </recommendedName>
</protein>
<dbReference type="EMBL" id="RBXO01000001">
    <property type="protein sequence ID" value="RKT57926.1"/>
    <property type="molecule type" value="Genomic_DNA"/>
</dbReference>
<evidence type="ECO:0000256" key="1">
    <source>
        <dbReference type="SAM" id="SignalP"/>
    </source>
</evidence>
<sequence>MRTLGKLVLLTTTALVLTAPTALAAPPGNLGNVGAGSPVEGLGKVLNVVKPLTNGLGLGGLLGGK</sequence>
<proteinExistence type="predicted"/>
<dbReference type="Proteomes" id="UP000282084">
    <property type="component" value="Unassembled WGS sequence"/>
</dbReference>
<reference evidence="2 3" key="1">
    <citation type="submission" date="2018-10" db="EMBL/GenBank/DDBJ databases">
        <title>Sequencing the genomes of 1000 actinobacteria strains.</title>
        <authorList>
            <person name="Klenk H.-P."/>
        </authorList>
    </citation>
    <scope>NUCLEOTIDE SEQUENCE [LARGE SCALE GENOMIC DNA]</scope>
    <source>
        <strain evidence="2 3">DSM 43800</strain>
    </source>
</reference>
<dbReference type="AlphaFoldDB" id="A0A495W8B2"/>
<feature type="signal peptide" evidence="1">
    <location>
        <begin position="1"/>
        <end position="24"/>
    </location>
</feature>
<name>A0A495W8B2_9PSEU</name>
<evidence type="ECO:0008006" key="4">
    <source>
        <dbReference type="Google" id="ProtNLM"/>
    </source>
</evidence>
<gene>
    <name evidence="2" type="ORF">C8E97_6658</name>
</gene>
<evidence type="ECO:0000313" key="2">
    <source>
        <dbReference type="EMBL" id="RKT57926.1"/>
    </source>
</evidence>
<comment type="caution">
    <text evidence="2">The sequence shown here is derived from an EMBL/GenBank/DDBJ whole genome shotgun (WGS) entry which is preliminary data.</text>
</comment>